<comment type="similarity">
    <text evidence="3">Belongs to the metallophosphoesterase superfamily. Purple acid phosphatase family.</text>
</comment>
<feature type="binding site" evidence="11">
    <location>
        <position position="122"/>
    </location>
    <ligand>
        <name>Fe cation</name>
        <dbReference type="ChEBI" id="CHEBI:24875"/>
        <label>2</label>
    </ligand>
</feature>
<dbReference type="PANTHER" id="PTHR10161">
    <property type="entry name" value="TARTRATE-RESISTANT ACID PHOSPHATASE TYPE 5"/>
    <property type="match status" value="1"/>
</dbReference>
<comment type="cofactor">
    <cofactor evidence="11">
        <name>Fe cation</name>
        <dbReference type="ChEBI" id="CHEBI:24875"/>
    </cofactor>
    <text evidence="11">Binds 2 iron ions per subunit.</text>
</comment>
<protein>
    <recommendedName>
        <fullName evidence="10">Purple acid phosphatase</fullName>
        <ecNumber evidence="10">3.1.3.2</ecNumber>
    </recommendedName>
</protein>
<feature type="binding site" evidence="11">
    <location>
        <position position="84"/>
    </location>
    <ligand>
        <name>Fe cation</name>
        <dbReference type="ChEBI" id="CHEBI:24875"/>
        <label>2</label>
    </ligand>
</feature>
<dbReference type="GO" id="GO:0003993">
    <property type="term" value="F:acid phosphatase activity"/>
    <property type="evidence" value="ECO:0007669"/>
    <property type="project" value="UniProtKB-UniRule"/>
</dbReference>
<dbReference type="InterPro" id="IPR029052">
    <property type="entry name" value="Metallo-depent_PP-like"/>
</dbReference>
<feature type="binding site" evidence="11">
    <location>
        <position position="84"/>
    </location>
    <ligand>
        <name>Fe cation</name>
        <dbReference type="ChEBI" id="CHEBI:24875"/>
        <label>1</label>
    </ligand>
</feature>
<feature type="binding site" evidence="11">
    <location>
        <position position="251"/>
    </location>
    <ligand>
        <name>Fe cation</name>
        <dbReference type="ChEBI" id="CHEBI:24875"/>
        <label>2</label>
    </ligand>
</feature>
<comment type="subcellular location">
    <subcellularLocation>
        <location evidence="2">Secreted</location>
    </subcellularLocation>
</comment>
<feature type="binding site" evidence="11">
    <location>
        <position position="216"/>
    </location>
    <ligand>
        <name>Fe cation</name>
        <dbReference type="ChEBI" id="CHEBI:24875"/>
        <label>2</label>
    </ligand>
</feature>
<evidence type="ECO:0000256" key="11">
    <source>
        <dbReference type="PIRSR" id="PIRSR000898-1"/>
    </source>
</evidence>
<comment type="catalytic activity">
    <reaction evidence="1 10">
        <text>a phosphate monoester + H2O = an alcohol + phosphate</text>
        <dbReference type="Rhea" id="RHEA:15017"/>
        <dbReference type="ChEBI" id="CHEBI:15377"/>
        <dbReference type="ChEBI" id="CHEBI:30879"/>
        <dbReference type="ChEBI" id="CHEBI:43474"/>
        <dbReference type="ChEBI" id="CHEBI:67140"/>
        <dbReference type="EC" id="3.1.3.2"/>
    </reaction>
</comment>
<keyword evidence="10 11" id="KW-0408">Iron</keyword>
<dbReference type="FunFam" id="3.60.21.10:FF:000027">
    <property type="entry name" value="Purple acid phosphatase"/>
    <property type="match status" value="1"/>
</dbReference>
<feature type="binding site" evidence="11">
    <location>
        <position position="253"/>
    </location>
    <ligand>
        <name>Fe cation</name>
        <dbReference type="ChEBI" id="CHEBI:24875"/>
        <label>1</label>
    </ligand>
</feature>
<keyword evidence="15" id="KW-1185">Reference proteome</keyword>
<evidence type="ECO:0000256" key="10">
    <source>
        <dbReference type="PIRNR" id="PIRNR000898"/>
    </source>
</evidence>
<proteinExistence type="inferred from homology"/>
<organism evidence="14 15">
    <name type="scientific">Heracleum sosnowskyi</name>
    <dbReference type="NCBI Taxonomy" id="360622"/>
    <lineage>
        <taxon>Eukaryota</taxon>
        <taxon>Viridiplantae</taxon>
        <taxon>Streptophyta</taxon>
        <taxon>Embryophyta</taxon>
        <taxon>Tracheophyta</taxon>
        <taxon>Spermatophyta</taxon>
        <taxon>Magnoliopsida</taxon>
        <taxon>eudicotyledons</taxon>
        <taxon>Gunneridae</taxon>
        <taxon>Pentapetalae</taxon>
        <taxon>asterids</taxon>
        <taxon>campanulids</taxon>
        <taxon>Apiales</taxon>
        <taxon>Apiaceae</taxon>
        <taxon>Apioideae</taxon>
        <taxon>apioid superclade</taxon>
        <taxon>Tordylieae</taxon>
        <taxon>Tordyliinae</taxon>
        <taxon>Heracleum</taxon>
    </lineage>
</organism>
<evidence type="ECO:0000256" key="3">
    <source>
        <dbReference type="ARBA" id="ARBA00008723"/>
    </source>
</evidence>
<dbReference type="EC" id="3.1.3.2" evidence="10"/>
<evidence type="ECO:0000256" key="7">
    <source>
        <dbReference type="ARBA" id="ARBA00022801"/>
    </source>
</evidence>
<accession>A0AAD8MRY0</accession>
<dbReference type="GO" id="GO:0046872">
    <property type="term" value="F:metal ion binding"/>
    <property type="evidence" value="ECO:0007669"/>
    <property type="project" value="UniProtKB-KW"/>
</dbReference>
<evidence type="ECO:0000256" key="12">
    <source>
        <dbReference type="SAM" id="SignalP"/>
    </source>
</evidence>
<evidence type="ECO:0000256" key="9">
    <source>
        <dbReference type="ARBA" id="ARBA00023180"/>
    </source>
</evidence>
<evidence type="ECO:0000313" key="14">
    <source>
        <dbReference type="EMBL" id="KAK1387150.1"/>
    </source>
</evidence>
<dbReference type="AlphaFoldDB" id="A0AAD8MRY0"/>
<dbReference type="GO" id="GO:0005576">
    <property type="term" value="C:extracellular region"/>
    <property type="evidence" value="ECO:0007669"/>
    <property type="project" value="UniProtKB-SubCell"/>
</dbReference>
<feature type="domain" description="Calcineurin-like phosphoesterase" evidence="13">
    <location>
        <begin position="45"/>
        <end position="254"/>
    </location>
</feature>
<dbReference type="CDD" id="cd07378">
    <property type="entry name" value="MPP_ACP5"/>
    <property type="match status" value="1"/>
</dbReference>
<dbReference type="InterPro" id="IPR051558">
    <property type="entry name" value="Metallophosphoesterase_PAP"/>
</dbReference>
<dbReference type="Pfam" id="PF00149">
    <property type="entry name" value="Metallophos"/>
    <property type="match status" value="1"/>
</dbReference>
<dbReference type="InterPro" id="IPR024927">
    <property type="entry name" value="Acid_PPase"/>
</dbReference>
<dbReference type="PANTHER" id="PTHR10161:SF14">
    <property type="entry name" value="TARTRATE-RESISTANT ACID PHOSPHATASE TYPE 5"/>
    <property type="match status" value="1"/>
</dbReference>
<evidence type="ECO:0000256" key="2">
    <source>
        <dbReference type="ARBA" id="ARBA00004613"/>
    </source>
</evidence>
<evidence type="ECO:0000256" key="1">
    <source>
        <dbReference type="ARBA" id="ARBA00000032"/>
    </source>
</evidence>
<keyword evidence="5 11" id="KW-0479">Metal-binding</keyword>
<dbReference type="InterPro" id="IPR004843">
    <property type="entry name" value="Calcineurin-like_PHP"/>
</dbReference>
<gene>
    <name evidence="14" type="ORF">POM88_015328</name>
</gene>
<keyword evidence="4" id="KW-0964">Secreted</keyword>
<keyword evidence="6 12" id="KW-0732">Signal</keyword>
<feature type="binding site" evidence="11">
    <location>
        <position position="51"/>
    </location>
    <ligand>
        <name>Fe cation</name>
        <dbReference type="ChEBI" id="CHEBI:24875"/>
        <label>1</label>
    </ligand>
</feature>
<evidence type="ECO:0000256" key="8">
    <source>
        <dbReference type="ARBA" id="ARBA00022833"/>
    </source>
</evidence>
<dbReference type="Gene3D" id="3.60.21.10">
    <property type="match status" value="1"/>
</dbReference>
<feature type="binding site" evidence="11">
    <location>
        <position position="87"/>
    </location>
    <ligand>
        <name>Fe cation</name>
        <dbReference type="ChEBI" id="CHEBI:24875"/>
        <label>1</label>
    </ligand>
</feature>
<keyword evidence="8" id="KW-0862">Zinc</keyword>
<name>A0AAD8MRY0_9APIA</name>
<sequence length="333" mass="38492">MDCLGSRIRHMFLPLMFVTFCMYLVPTNAELKRIQHPVKDDGSLSFLAIGDWGRKGWYNQSIVAMEMGDAGEKLNIDFVISTGDNFYDDGILEVYDPSFLESFTKVYYANSLQKPWYTVLGNHDYRGNVEAQLSPALREIDNRWICYRSFIVDTEVADFFMIDTTPFVRHYIEDPKEHIYDWRGVTPINVYLVHLLKDLESALSKSTAKWKFVVGHHAIRSTGHHGDTEDLVTDLLPLLEAYKVDFYLNGHDHCLEHVQCANSQIQFFTTGAGSKAWMTDYQKHYQCDVNFFHHGQGFLSVELTSENAKFMFYDVFGEVQHQWSASKEPHSSM</sequence>
<evidence type="ECO:0000256" key="5">
    <source>
        <dbReference type="ARBA" id="ARBA00022723"/>
    </source>
</evidence>
<keyword evidence="9" id="KW-0325">Glycoprotein</keyword>
<evidence type="ECO:0000313" key="15">
    <source>
        <dbReference type="Proteomes" id="UP001237642"/>
    </source>
</evidence>
<evidence type="ECO:0000259" key="13">
    <source>
        <dbReference type="Pfam" id="PF00149"/>
    </source>
</evidence>
<dbReference type="SUPFAM" id="SSF56300">
    <property type="entry name" value="Metallo-dependent phosphatases"/>
    <property type="match status" value="1"/>
</dbReference>
<evidence type="ECO:0000256" key="6">
    <source>
        <dbReference type="ARBA" id="ARBA00022729"/>
    </source>
</evidence>
<dbReference type="EMBL" id="JAUIZM010000004">
    <property type="protein sequence ID" value="KAK1387150.1"/>
    <property type="molecule type" value="Genomic_DNA"/>
</dbReference>
<reference evidence="14" key="1">
    <citation type="submission" date="2023-02" db="EMBL/GenBank/DDBJ databases">
        <title>Genome of toxic invasive species Heracleum sosnowskyi carries increased number of genes despite the absence of recent whole-genome duplications.</title>
        <authorList>
            <person name="Schelkunov M."/>
            <person name="Shtratnikova V."/>
            <person name="Makarenko M."/>
            <person name="Klepikova A."/>
            <person name="Omelchenko D."/>
            <person name="Novikova G."/>
            <person name="Obukhova E."/>
            <person name="Bogdanov V."/>
            <person name="Penin A."/>
            <person name="Logacheva M."/>
        </authorList>
    </citation>
    <scope>NUCLEOTIDE SEQUENCE</scope>
    <source>
        <strain evidence="14">Hsosn_3</strain>
        <tissue evidence="14">Leaf</tissue>
    </source>
</reference>
<feature type="signal peptide" evidence="12">
    <location>
        <begin position="1"/>
        <end position="29"/>
    </location>
</feature>
<dbReference type="PIRSF" id="PIRSF000898">
    <property type="entry name" value="Acid_Ptase_5"/>
    <property type="match status" value="1"/>
</dbReference>
<comment type="caution">
    <text evidence="14">The sequence shown here is derived from an EMBL/GenBank/DDBJ whole genome shotgun (WGS) entry which is preliminary data.</text>
</comment>
<evidence type="ECO:0000256" key="4">
    <source>
        <dbReference type="ARBA" id="ARBA00022525"/>
    </source>
</evidence>
<keyword evidence="7 10" id="KW-0378">Hydrolase</keyword>
<reference evidence="14" key="2">
    <citation type="submission" date="2023-05" db="EMBL/GenBank/DDBJ databases">
        <authorList>
            <person name="Schelkunov M.I."/>
        </authorList>
    </citation>
    <scope>NUCLEOTIDE SEQUENCE</scope>
    <source>
        <strain evidence="14">Hsosn_3</strain>
        <tissue evidence="14">Leaf</tissue>
    </source>
</reference>
<feature type="chain" id="PRO_5042211234" description="Purple acid phosphatase" evidence="12">
    <location>
        <begin position="30"/>
        <end position="333"/>
    </location>
</feature>
<dbReference type="Proteomes" id="UP001237642">
    <property type="component" value="Unassembled WGS sequence"/>
</dbReference>